<proteinExistence type="inferred from homology"/>
<evidence type="ECO:0000313" key="5">
    <source>
        <dbReference type="EnsemblPlants" id="KEH38985"/>
    </source>
</evidence>
<dbReference type="EMBL" id="PSQE01000002">
    <property type="protein sequence ID" value="RHN75470.1"/>
    <property type="molecule type" value="Genomic_DNA"/>
</dbReference>
<dbReference type="Pfam" id="PF04520">
    <property type="entry name" value="Senescence_reg"/>
    <property type="match status" value="1"/>
</dbReference>
<dbReference type="Proteomes" id="UP000265566">
    <property type="component" value="Chromosome 2"/>
</dbReference>
<dbReference type="STRING" id="3880.A0A072VLG6"/>
<accession>A0A072VLG6</accession>
<feature type="compositionally biased region" description="Low complexity" evidence="2">
    <location>
        <begin position="50"/>
        <end position="73"/>
    </location>
</feature>
<dbReference type="PANTHER" id="PTHR33083:SF93">
    <property type="entry name" value="OS07G0516300 PROTEIN"/>
    <property type="match status" value="1"/>
</dbReference>
<evidence type="ECO:0000313" key="6">
    <source>
        <dbReference type="Proteomes" id="UP000002051"/>
    </source>
</evidence>
<keyword evidence="6" id="KW-1185">Reference proteome</keyword>
<evidence type="ECO:0000313" key="3">
    <source>
        <dbReference type="EMBL" id="KEH38985.1"/>
    </source>
</evidence>
<organism evidence="3 6">
    <name type="scientific">Medicago truncatula</name>
    <name type="common">Barrel medic</name>
    <name type="synonym">Medicago tribuloides</name>
    <dbReference type="NCBI Taxonomy" id="3880"/>
    <lineage>
        <taxon>Eukaryota</taxon>
        <taxon>Viridiplantae</taxon>
        <taxon>Streptophyta</taxon>
        <taxon>Embryophyta</taxon>
        <taxon>Tracheophyta</taxon>
        <taxon>Spermatophyta</taxon>
        <taxon>Magnoliopsida</taxon>
        <taxon>eudicotyledons</taxon>
        <taxon>Gunneridae</taxon>
        <taxon>Pentapetalae</taxon>
        <taxon>rosids</taxon>
        <taxon>fabids</taxon>
        <taxon>Fabales</taxon>
        <taxon>Fabaceae</taxon>
        <taxon>Papilionoideae</taxon>
        <taxon>50 kb inversion clade</taxon>
        <taxon>NPAAA clade</taxon>
        <taxon>Hologalegina</taxon>
        <taxon>IRL clade</taxon>
        <taxon>Trifolieae</taxon>
        <taxon>Medicago</taxon>
    </lineage>
</organism>
<feature type="compositionally biased region" description="Basic residues" evidence="2">
    <location>
        <begin position="75"/>
        <end position="86"/>
    </location>
</feature>
<feature type="compositionally biased region" description="Low complexity" evidence="2">
    <location>
        <begin position="129"/>
        <end position="143"/>
    </location>
</feature>
<gene>
    <name evidence="3" type="ordered locus">MTR_2g086660</name>
    <name evidence="4" type="ORF">MtrunA17_Chr2g0321611</name>
</gene>
<dbReference type="PANTHER" id="PTHR33083">
    <property type="entry name" value="EXPRESSED PROTEIN"/>
    <property type="match status" value="1"/>
</dbReference>
<feature type="region of interest" description="Disordered" evidence="2">
    <location>
        <begin position="50"/>
        <end position="100"/>
    </location>
</feature>
<evidence type="ECO:0000256" key="2">
    <source>
        <dbReference type="SAM" id="MobiDB-lite"/>
    </source>
</evidence>
<protein>
    <submittedName>
        <fullName evidence="3 4">Senescence regulator</fullName>
    </submittedName>
</protein>
<reference evidence="3 6" key="2">
    <citation type="journal article" date="2014" name="BMC Genomics">
        <title>An improved genome release (version Mt4.0) for the model legume Medicago truncatula.</title>
        <authorList>
            <person name="Tang H."/>
            <person name="Krishnakumar V."/>
            <person name="Bidwell S."/>
            <person name="Rosen B."/>
            <person name="Chan A."/>
            <person name="Zhou S."/>
            <person name="Gentzbittel L."/>
            <person name="Childs K.L."/>
            <person name="Yandell M."/>
            <person name="Gundlach H."/>
            <person name="Mayer K.F."/>
            <person name="Schwartz D.C."/>
            <person name="Town C.D."/>
        </authorList>
    </citation>
    <scope>GENOME REANNOTATION</scope>
    <source>
        <strain evidence="3">A17</strain>
        <strain evidence="5 6">cv. Jemalong A17</strain>
    </source>
</reference>
<dbReference type="GO" id="GO:0010150">
    <property type="term" value="P:leaf senescence"/>
    <property type="evidence" value="ECO:0007669"/>
    <property type="project" value="UniProtKB-ARBA"/>
</dbReference>
<dbReference type="OrthoDB" id="684536at2759"/>
<evidence type="ECO:0000256" key="1">
    <source>
        <dbReference type="ARBA" id="ARBA00034773"/>
    </source>
</evidence>
<comment type="similarity">
    <text evidence="1">Belongs to the senescence regulator S40 family.</text>
</comment>
<dbReference type="AlphaFoldDB" id="A0A072VLG6"/>
<dbReference type="Gramene" id="rna11686">
    <property type="protein sequence ID" value="RHN75470.1"/>
    <property type="gene ID" value="gene11686"/>
</dbReference>
<name>A0A072VLG6_MEDTR</name>
<evidence type="ECO:0000313" key="4">
    <source>
        <dbReference type="EMBL" id="RHN75470.1"/>
    </source>
</evidence>
<dbReference type="EnsemblPlants" id="KEH38985">
    <property type="protein sequence ID" value="KEH38985"/>
    <property type="gene ID" value="MTR_2g086660"/>
</dbReference>
<feature type="region of interest" description="Disordered" evidence="2">
    <location>
        <begin position="129"/>
        <end position="165"/>
    </location>
</feature>
<dbReference type="EMBL" id="CM001218">
    <property type="protein sequence ID" value="KEH38985.1"/>
    <property type="molecule type" value="Genomic_DNA"/>
</dbReference>
<feature type="region of interest" description="Disordered" evidence="2">
    <location>
        <begin position="21"/>
        <end position="40"/>
    </location>
</feature>
<reference evidence="5" key="3">
    <citation type="submission" date="2015-04" db="UniProtKB">
        <authorList>
            <consortium name="EnsemblPlants"/>
        </authorList>
    </citation>
    <scope>IDENTIFICATION</scope>
    <source>
        <strain evidence="5">cv. Jemalong A17</strain>
    </source>
</reference>
<dbReference type="InterPro" id="IPR007608">
    <property type="entry name" value="Senescence_reg_S40"/>
</dbReference>
<reference evidence="3 6" key="1">
    <citation type="journal article" date="2011" name="Nature">
        <title>The Medicago genome provides insight into the evolution of rhizobial symbioses.</title>
        <authorList>
            <person name="Young N.D."/>
            <person name="Debelle F."/>
            <person name="Oldroyd G.E."/>
            <person name="Geurts R."/>
            <person name="Cannon S.B."/>
            <person name="Udvardi M.K."/>
            <person name="Benedito V.A."/>
            <person name="Mayer K.F."/>
            <person name="Gouzy J."/>
            <person name="Schoof H."/>
            <person name="Van de Peer Y."/>
            <person name="Proost S."/>
            <person name="Cook D.R."/>
            <person name="Meyers B.C."/>
            <person name="Spannagl M."/>
            <person name="Cheung F."/>
            <person name="De Mita S."/>
            <person name="Krishnakumar V."/>
            <person name="Gundlach H."/>
            <person name="Zhou S."/>
            <person name="Mudge J."/>
            <person name="Bharti A.K."/>
            <person name="Murray J.D."/>
            <person name="Naoumkina M.A."/>
            <person name="Rosen B."/>
            <person name="Silverstein K.A."/>
            <person name="Tang H."/>
            <person name="Rombauts S."/>
            <person name="Zhao P.X."/>
            <person name="Zhou P."/>
            <person name="Barbe V."/>
            <person name="Bardou P."/>
            <person name="Bechner M."/>
            <person name="Bellec A."/>
            <person name="Berger A."/>
            <person name="Berges H."/>
            <person name="Bidwell S."/>
            <person name="Bisseling T."/>
            <person name="Choisne N."/>
            <person name="Couloux A."/>
            <person name="Denny R."/>
            <person name="Deshpande S."/>
            <person name="Dai X."/>
            <person name="Doyle J.J."/>
            <person name="Dudez A.M."/>
            <person name="Farmer A.D."/>
            <person name="Fouteau S."/>
            <person name="Franken C."/>
            <person name="Gibelin C."/>
            <person name="Gish J."/>
            <person name="Goldstein S."/>
            <person name="Gonzalez A.J."/>
            <person name="Green P.J."/>
            <person name="Hallab A."/>
            <person name="Hartog M."/>
            <person name="Hua A."/>
            <person name="Humphray S.J."/>
            <person name="Jeong D.H."/>
            <person name="Jing Y."/>
            <person name="Jocker A."/>
            <person name="Kenton S.M."/>
            <person name="Kim D.J."/>
            <person name="Klee K."/>
            <person name="Lai H."/>
            <person name="Lang C."/>
            <person name="Lin S."/>
            <person name="Macmil S.L."/>
            <person name="Magdelenat G."/>
            <person name="Matthews L."/>
            <person name="McCorrison J."/>
            <person name="Monaghan E.L."/>
            <person name="Mun J.H."/>
            <person name="Najar F.Z."/>
            <person name="Nicholson C."/>
            <person name="Noirot C."/>
            <person name="O'Bleness M."/>
            <person name="Paule C.R."/>
            <person name="Poulain J."/>
            <person name="Prion F."/>
            <person name="Qin B."/>
            <person name="Qu C."/>
            <person name="Retzel E.F."/>
            <person name="Riddle C."/>
            <person name="Sallet E."/>
            <person name="Samain S."/>
            <person name="Samson N."/>
            <person name="Sanders I."/>
            <person name="Saurat O."/>
            <person name="Scarpelli C."/>
            <person name="Schiex T."/>
            <person name="Segurens B."/>
            <person name="Severin A.J."/>
            <person name="Sherrier D.J."/>
            <person name="Shi R."/>
            <person name="Sims S."/>
            <person name="Singer S.R."/>
            <person name="Sinharoy S."/>
            <person name="Sterck L."/>
            <person name="Viollet A."/>
            <person name="Wang B.B."/>
            <person name="Wang K."/>
            <person name="Wang M."/>
            <person name="Wang X."/>
            <person name="Warfsmann J."/>
            <person name="Weissenbach J."/>
            <person name="White D.D."/>
            <person name="White J.D."/>
            <person name="Wiley G.B."/>
            <person name="Wincker P."/>
            <person name="Xing Y."/>
            <person name="Yang L."/>
            <person name="Yao Z."/>
            <person name="Ying F."/>
            <person name="Zhai J."/>
            <person name="Zhou L."/>
            <person name="Zuber A."/>
            <person name="Denarie J."/>
            <person name="Dixon R.A."/>
            <person name="May G.D."/>
            <person name="Schwartz D.C."/>
            <person name="Rogers J."/>
            <person name="Quetier F."/>
            <person name="Town C.D."/>
            <person name="Roe B.A."/>
        </authorList>
    </citation>
    <scope>NUCLEOTIDE SEQUENCE [LARGE SCALE GENOMIC DNA]</scope>
    <source>
        <strain evidence="3">A17</strain>
        <strain evidence="5 6">cv. Jemalong A17</strain>
    </source>
</reference>
<reference evidence="4" key="4">
    <citation type="journal article" date="2018" name="Nat. Plants">
        <title>Whole-genome landscape of Medicago truncatula symbiotic genes.</title>
        <authorList>
            <person name="Pecrix Y."/>
            <person name="Gamas P."/>
            <person name="Carrere S."/>
        </authorList>
    </citation>
    <scope>NUCLEOTIDE SEQUENCE</scope>
    <source>
        <tissue evidence="4">Leaves</tissue>
    </source>
</reference>
<sequence length="277" mass="30755">MDLHRPTRFRTRKFLPTKAERFLGVQPHAPPSFNNSSSLELDEDDVVFDFDYSHPSSSSSSSSSSPSIPTPISNHNRHHYNHHQFQRKSSPLGPPDSFGVLAVLPENEESPDSGDNSNLLNDALIPVSLSASSSSNSSPSSSSKPMLIVQRPSERTPSWSSPASDKFYHSAPMNVPMMSSAMANRARRYEEEDAHALNEEEEFRSTMPPHEYLSRQVDFSPMHSCSLFEGVGRTLKGRDMRQVRNAVLSQTGGIHTFIQHANEVTCTAEMPEESLIA</sequence>
<dbReference type="Proteomes" id="UP000002051">
    <property type="component" value="Chromosome 2"/>
</dbReference>